<sequence>MWTADEIASLCYEHYACKLPKTGMPEAGREWTLLAAVVKIQDSVDGTPSQESKEIVSLGTGTKCIGQLKMSQKGDVLNDSHAEVIARRGFLRYLYHQLKLAVTTDDRSIFFPGEKSGKWRLKPGITFVFFTSHTPCGDASIIPMLDSEDQPCHLTTANEDVHEVVDSATKRKVDESAVCSLSKRIKSDSESCLSKISFEADGKENSSNVQSHDPFFTNEENFKISPSSQDIHRTGAKCVPGGQQDAKEPGCKFHCVGQLRVKPGRGDQTLSMSCSDKLARWNVLGCQGALLMHFLQDPIYYASVITGHCPYSHEAMKRALIDRCSCLRSLPQGFSVGNTLLQQSCLEFVHSRHLVHKNWNSSKGKITPCGSAISWCAIPSQQLDVTANGYKLGITKKAVGTPQARSKICKAELFVCFKELLRTVPIKFHPDSLRDKELKTYWDYKRASEEYQHAWSELKKQAFGTWISSPRELLLFN</sequence>
<evidence type="ECO:0000313" key="14">
    <source>
        <dbReference type="Proteomes" id="UP000886611"/>
    </source>
</evidence>
<evidence type="ECO:0000256" key="9">
    <source>
        <dbReference type="ARBA" id="ARBA00040502"/>
    </source>
</evidence>
<evidence type="ECO:0000256" key="1">
    <source>
        <dbReference type="ARBA" id="ARBA00022694"/>
    </source>
</evidence>
<feature type="non-terminal residue" evidence="13">
    <location>
        <position position="477"/>
    </location>
</feature>
<dbReference type="PANTHER" id="PTHR46516:SF1">
    <property type="entry name" value="TRNA-SPECIFIC ADENOSINE DEAMINASE 1"/>
    <property type="match status" value="1"/>
</dbReference>
<dbReference type="GO" id="GO:0043829">
    <property type="term" value="F:tRNA-specific adenosine-37 deaminase activity"/>
    <property type="evidence" value="ECO:0007669"/>
    <property type="project" value="UniProtKB-EC"/>
</dbReference>
<dbReference type="EC" id="3.5.4.34" evidence="8"/>
<organism evidence="13 14">
    <name type="scientific">Polypterus senegalus</name>
    <name type="common">Senegal bichir</name>
    <dbReference type="NCBI Taxonomy" id="55291"/>
    <lineage>
        <taxon>Eukaryota</taxon>
        <taxon>Metazoa</taxon>
        <taxon>Chordata</taxon>
        <taxon>Craniata</taxon>
        <taxon>Vertebrata</taxon>
        <taxon>Euteleostomi</taxon>
        <taxon>Actinopterygii</taxon>
        <taxon>Polypteriformes</taxon>
        <taxon>Polypteridae</taxon>
        <taxon>Polypterus</taxon>
    </lineage>
</organism>
<comment type="similarity">
    <text evidence="7">Belongs to the ADAT1 family.</text>
</comment>
<dbReference type="GeneID" id="120535521"/>
<dbReference type="Proteomes" id="UP000886611">
    <property type="component" value="Unassembled WGS sequence"/>
</dbReference>
<name>A0A8X7XK89_POLSE</name>
<evidence type="ECO:0000256" key="2">
    <source>
        <dbReference type="ARBA" id="ARBA00022723"/>
    </source>
</evidence>
<keyword evidence="14" id="KW-1185">Reference proteome</keyword>
<dbReference type="OrthoDB" id="10268011at2759"/>
<evidence type="ECO:0000259" key="12">
    <source>
        <dbReference type="PROSITE" id="PS50141"/>
    </source>
</evidence>
<evidence type="ECO:0000256" key="5">
    <source>
        <dbReference type="ARBA" id="ARBA00037026"/>
    </source>
</evidence>
<dbReference type="InterPro" id="IPR002466">
    <property type="entry name" value="A_deamin"/>
</dbReference>
<dbReference type="PANTHER" id="PTHR46516">
    <property type="entry name" value="TRNA-SPECIFIC ADENOSINE DEAMINASE 1"/>
    <property type="match status" value="1"/>
</dbReference>
<dbReference type="SMART" id="SM00552">
    <property type="entry name" value="ADEAMc"/>
    <property type="match status" value="1"/>
</dbReference>
<evidence type="ECO:0000256" key="10">
    <source>
        <dbReference type="ARBA" id="ARBA00041760"/>
    </source>
</evidence>
<accession>A0A8X7XK89</accession>
<dbReference type="GO" id="GO:0046872">
    <property type="term" value="F:metal ion binding"/>
    <property type="evidence" value="ECO:0007669"/>
    <property type="project" value="UniProtKB-KW"/>
</dbReference>
<dbReference type="Pfam" id="PF02137">
    <property type="entry name" value="A_deamin"/>
    <property type="match status" value="1"/>
</dbReference>
<comment type="function">
    <text evidence="6">Specifically deaminates adenosine-37 to inosine in tRNA-Ala.</text>
</comment>
<comment type="catalytic activity">
    <reaction evidence="11">
        <text>adenosine(37) in tRNA(Ala) + H2O + H(+) = inosine(37) in tRNA(Ala) + NH4(+)</text>
        <dbReference type="Rhea" id="RHEA:50968"/>
        <dbReference type="Rhea" id="RHEA-COMP:12855"/>
        <dbReference type="Rhea" id="RHEA-COMP:12856"/>
        <dbReference type="ChEBI" id="CHEBI:15377"/>
        <dbReference type="ChEBI" id="CHEBI:15378"/>
        <dbReference type="ChEBI" id="CHEBI:28938"/>
        <dbReference type="ChEBI" id="CHEBI:74411"/>
        <dbReference type="ChEBI" id="CHEBI:82852"/>
        <dbReference type="EC" id="3.5.4.34"/>
    </reaction>
</comment>
<reference evidence="13 14" key="1">
    <citation type="journal article" date="2021" name="Cell">
        <title>Tracing the genetic footprints of vertebrate landing in non-teleost ray-finned fishes.</title>
        <authorList>
            <person name="Bi X."/>
            <person name="Wang K."/>
            <person name="Yang L."/>
            <person name="Pan H."/>
            <person name="Jiang H."/>
            <person name="Wei Q."/>
            <person name="Fang M."/>
            <person name="Yu H."/>
            <person name="Zhu C."/>
            <person name="Cai Y."/>
            <person name="He Y."/>
            <person name="Gan X."/>
            <person name="Zeng H."/>
            <person name="Yu D."/>
            <person name="Zhu Y."/>
            <person name="Jiang H."/>
            <person name="Qiu Q."/>
            <person name="Yang H."/>
            <person name="Zhang Y.E."/>
            <person name="Wang W."/>
            <person name="Zhu M."/>
            <person name="He S."/>
            <person name="Zhang G."/>
        </authorList>
    </citation>
    <scope>NUCLEOTIDE SEQUENCE [LARGE SCALE GENOMIC DNA]</scope>
    <source>
        <strain evidence="13">Bchr_013</strain>
    </source>
</reference>
<keyword evidence="3" id="KW-0378">Hydrolase</keyword>
<comment type="caution">
    <text evidence="13">The sequence shown here is derived from an EMBL/GenBank/DDBJ whole genome shotgun (WGS) entry which is preliminary data.</text>
</comment>
<evidence type="ECO:0000256" key="4">
    <source>
        <dbReference type="ARBA" id="ARBA00022833"/>
    </source>
</evidence>
<keyword evidence="2" id="KW-0479">Metal-binding</keyword>
<dbReference type="EMBL" id="JAATIS010000147">
    <property type="protein sequence ID" value="KAG2469597.1"/>
    <property type="molecule type" value="Genomic_DNA"/>
</dbReference>
<dbReference type="RefSeq" id="XP_039619359.1">
    <property type="nucleotide sequence ID" value="XM_039763425.1"/>
</dbReference>
<dbReference type="GO" id="GO:0008033">
    <property type="term" value="P:tRNA processing"/>
    <property type="evidence" value="ECO:0007669"/>
    <property type="project" value="UniProtKB-KW"/>
</dbReference>
<dbReference type="GO" id="GO:0003723">
    <property type="term" value="F:RNA binding"/>
    <property type="evidence" value="ECO:0007669"/>
    <property type="project" value="InterPro"/>
</dbReference>
<dbReference type="RefSeq" id="XP_039619360.1">
    <property type="nucleotide sequence ID" value="XM_039763426.1"/>
</dbReference>
<keyword evidence="4" id="KW-0862">Zinc</keyword>
<feature type="domain" description="A to I editase" evidence="12">
    <location>
        <begin position="57"/>
        <end position="476"/>
    </location>
</feature>
<evidence type="ECO:0000313" key="13">
    <source>
        <dbReference type="EMBL" id="KAG2469597.1"/>
    </source>
</evidence>
<evidence type="ECO:0000256" key="7">
    <source>
        <dbReference type="ARBA" id="ARBA00038326"/>
    </source>
</evidence>
<dbReference type="AlphaFoldDB" id="A0A8X7XK89"/>
<keyword evidence="1" id="KW-0819">tRNA processing</keyword>
<comment type="cofactor">
    <cofactor evidence="5">
        <name>1D-myo-inositol hexakisphosphate</name>
        <dbReference type="ChEBI" id="CHEBI:58130"/>
    </cofactor>
</comment>
<protein>
    <recommendedName>
        <fullName evidence="9">tRNA-specific adenosine deaminase 1</fullName>
        <ecNumber evidence="8">3.5.4.34</ecNumber>
    </recommendedName>
    <alternativeName>
        <fullName evidence="10">tRNA-specific adenosine-37 deaminase</fullName>
    </alternativeName>
</protein>
<feature type="non-terminal residue" evidence="13">
    <location>
        <position position="1"/>
    </location>
</feature>
<evidence type="ECO:0000256" key="6">
    <source>
        <dbReference type="ARBA" id="ARBA00037784"/>
    </source>
</evidence>
<evidence type="ECO:0000256" key="3">
    <source>
        <dbReference type="ARBA" id="ARBA00022801"/>
    </source>
</evidence>
<proteinExistence type="inferred from homology"/>
<evidence type="ECO:0000256" key="8">
    <source>
        <dbReference type="ARBA" id="ARBA00038940"/>
    </source>
</evidence>
<evidence type="ECO:0000256" key="11">
    <source>
        <dbReference type="ARBA" id="ARBA00047635"/>
    </source>
</evidence>
<dbReference type="PROSITE" id="PS50141">
    <property type="entry name" value="A_DEAMIN_EDITASE"/>
    <property type="match status" value="1"/>
</dbReference>
<gene>
    <name evidence="13" type="primary">Adat1</name>
    <name evidence="13" type="ORF">GTO96_0022777</name>
</gene>